<dbReference type="RefSeq" id="WP_091404353.1">
    <property type="nucleotide sequence ID" value="NZ_FMYV01000005.1"/>
</dbReference>
<keyword evidence="2" id="KW-1185">Reference proteome</keyword>
<dbReference type="STRING" id="28234.SAMN04488588_1518"/>
<evidence type="ECO:0008006" key="3">
    <source>
        <dbReference type="Google" id="ProtNLM"/>
    </source>
</evidence>
<evidence type="ECO:0000313" key="1">
    <source>
        <dbReference type="EMBL" id="SDC63451.1"/>
    </source>
</evidence>
<dbReference type="Proteomes" id="UP000199322">
    <property type="component" value="Unassembled WGS sequence"/>
</dbReference>
<proteinExistence type="predicted"/>
<gene>
    <name evidence="1" type="ORF">SAMN04488588_1518</name>
</gene>
<sequence>MKKYLLFFIALTLFTFSFAEKISIKEARSKDILSTVTVEGYVTLEPGLFANNSFFIEKDGYGVNIYTQGKDISELNIERNDLIEVTGYTWNHKSNLEVVLETDNKKHEIKILQKNAKKIEPREINVEDIKDEELEGSLVHLDAKIIKNMGQEIIIGDETGEGILWIRENTDIIPDYLKEGLDIEITGILAQYLSKKEIQPRDINDLVVDDIFPPEVQFYSITGEKQVKILFNESIDRQIIAGTNVKVLKNEINSMEFSFEDRILTVNTIEKIDNNRLFLRFIRDKEGNTLKMLVLELKDQNRKENNLIFDESHGQTAGNADWVLDGGYSELKTIANNLGLNIFSLKESINKDILSLFDTFIIIEPNVRYLKEEIRSIMDFIENSGEIFLVSDHGGADRNGDGWDSVRIINELLTEYPLRLVGDNIEQAPIKNIEEHILTKKVNEIGVWNGTSISHNNSFKSLIKDDKDNPLLVINEELEMIIFSDSSTFDDGTGNPGDILHDGLSWGDNEQLLTNILYYLKTN</sequence>
<reference evidence="1 2" key="1">
    <citation type="submission" date="2016-10" db="EMBL/GenBank/DDBJ databases">
        <authorList>
            <person name="de Groot N.N."/>
        </authorList>
    </citation>
    <scope>NUCLEOTIDE SEQUENCE [LARGE SCALE GENOMIC DNA]</scope>
    <source>
        <strain evidence="1 2">WG14</strain>
    </source>
</reference>
<evidence type="ECO:0000313" key="2">
    <source>
        <dbReference type="Proteomes" id="UP000199322"/>
    </source>
</evidence>
<accession>A0A1G6N6X8</accession>
<name>A0A1G6N6X8_9BACT</name>
<protein>
    <recommendedName>
        <fullName evidence="3">DNA-binding protein</fullName>
    </recommendedName>
</protein>
<dbReference type="EMBL" id="FMYV01000005">
    <property type="protein sequence ID" value="SDC63451.1"/>
    <property type="molecule type" value="Genomic_DNA"/>
</dbReference>
<dbReference type="AlphaFoldDB" id="A0A1G6N6X8"/>
<organism evidence="1 2">
    <name type="scientific">Geotoga petraea</name>
    <dbReference type="NCBI Taxonomy" id="28234"/>
    <lineage>
        <taxon>Bacteria</taxon>
        <taxon>Thermotogati</taxon>
        <taxon>Thermotogota</taxon>
        <taxon>Thermotogae</taxon>
        <taxon>Petrotogales</taxon>
        <taxon>Petrotogaceae</taxon>
        <taxon>Geotoga</taxon>
    </lineage>
</organism>